<sequence length="145" mass="16944">MRQTEIFCNELDELNPFIQVSMLILSDFLCNAVTIYRNSSSISSSPFMCKCVEEFWLMLIYILDKNNIMQGGNIFWNVYLNAIQRLFKTNSTESPDADNLSIDMFYLNSKQVNYDGILEPCLWLTTYIASLYRYDAYGKLCEDKK</sequence>
<evidence type="ECO:0000313" key="3">
    <source>
        <dbReference type="Proteomes" id="UP000054359"/>
    </source>
</evidence>
<dbReference type="AlphaFoldDB" id="A0A087U734"/>
<dbReference type="GO" id="GO:0031297">
    <property type="term" value="P:replication fork processing"/>
    <property type="evidence" value="ECO:0007669"/>
    <property type="project" value="InterPro"/>
</dbReference>
<protein>
    <submittedName>
        <fullName evidence="2">Protein MMS22-like protein</fullName>
    </submittedName>
</protein>
<dbReference type="Pfam" id="PF14910">
    <property type="entry name" value="MMS22L_N"/>
    <property type="match status" value="1"/>
</dbReference>
<feature type="domain" description="Protein MMS22-like N-terminal" evidence="1">
    <location>
        <begin position="24"/>
        <end position="144"/>
    </location>
</feature>
<dbReference type="InterPro" id="IPR029425">
    <property type="entry name" value="MMS22L_N"/>
</dbReference>
<organism evidence="2 3">
    <name type="scientific">Stegodyphus mimosarum</name>
    <name type="common">African social velvet spider</name>
    <dbReference type="NCBI Taxonomy" id="407821"/>
    <lineage>
        <taxon>Eukaryota</taxon>
        <taxon>Metazoa</taxon>
        <taxon>Ecdysozoa</taxon>
        <taxon>Arthropoda</taxon>
        <taxon>Chelicerata</taxon>
        <taxon>Arachnida</taxon>
        <taxon>Araneae</taxon>
        <taxon>Araneomorphae</taxon>
        <taxon>Entelegynae</taxon>
        <taxon>Eresoidea</taxon>
        <taxon>Eresidae</taxon>
        <taxon>Stegodyphus</taxon>
    </lineage>
</organism>
<dbReference type="EMBL" id="KK118520">
    <property type="protein sequence ID" value="KFM73173.1"/>
    <property type="molecule type" value="Genomic_DNA"/>
</dbReference>
<accession>A0A087U734</accession>
<dbReference type="GO" id="GO:0000724">
    <property type="term" value="P:double-strand break repair via homologous recombination"/>
    <property type="evidence" value="ECO:0007669"/>
    <property type="project" value="InterPro"/>
</dbReference>
<proteinExistence type="predicted"/>
<dbReference type="PANTHER" id="PTHR28547">
    <property type="entry name" value="PROTEIN MMS22-LIKE"/>
    <property type="match status" value="1"/>
</dbReference>
<gene>
    <name evidence="2" type="ORF">X975_20392</name>
</gene>
<dbReference type="GO" id="GO:0043596">
    <property type="term" value="C:nuclear replication fork"/>
    <property type="evidence" value="ECO:0007669"/>
    <property type="project" value="TreeGrafter"/>
</dbReference>
<dbReference type="InterPro" id="IPR042320">
    <property type="entry name" value="MMS22-like"/>
</dbReference>
<feature type="non-terminal residue" evidence="2">
    <location>
        <position position="145"/>
    </location>
</feature>
<reference evidence="2 3" key="1">
    <citation type="submission" date="2013-11" db="EMBL/GenBank/DDBJ databases">
        <title>Genome sequencing of Stegodyphus mimosarum.</title>
        <authorList>
            <person name="Bechsgaard J."/>
        </authorList>
    </citation>
    <scope>NUCLEOTIDE SEQUENCE [LARGE SCALE GENOMIC DNA]</scope>
</reference>
<dbReference type="Proteomes" id="UP000054359">
    <property type="component" value="Unassembled WGS sequence"/>
</dbReference>
<evidence type="ECO:0000313" key="2">
    <source>
        <dbReference type="EMBL" id="KFM73173.1"/>
    </source>
</evidence>
<evidence type="ECO:0000259" key="1">
    <source>
        <dbReference type="Pfam" id="PF14910"/>
    </source>
</evidence>
<name>A0A087U734_STEMI</name>
<keyword evidence="3" id="KW-1185">Reference proteome</keyword>
<dbReference type="PANTHER" id="PTHR28547:SF1">
    <property type="entry name" value="PROTEIN MMS22-LIKE"/>
    <property type="match status" value="1"/>
</dbReference>